<dbReference type="InterPro" id="IPR017871">
    <property type="entry name" value="ABC_transporter-like_CS"/>
</dbReference>
<evidence type="ECO:0000313" key="6">
    <source>
        <dbReference type="EMBL" id="SEI65889.1"/>
    </source>
</evidence>
<dbReference type="Proteomes" id="UP000182932">
    <property type="component" value="Unassembled WGS sequence"/>
</dbReference>
<accession>A0A975W707</accession>
<feature type="domain" description="ABC transporter" evidence="5">
    <location>
        <begin position="24"/>
        <end position="256"/>
    </location>
</feature>
<dbReference type="SUPFAM" id="SSF52540">
    <property type="entry name" value="P-loop containing nucleoside triphosphate hydrolases"/>
    <property type="match status" value="1"/>
</dbReference>
<evidence type="ECO:0000256" key="4">
    <source>
        <dbReference type="ARBA" id="ARBA00022840"/>
    </source>
</evidence>
<evidence type="ECO:0000256" key="3">
    <source>
        <dbReference type="ARBA" id="ARBA00022741"/>
    </source>
</evidence>
<reference evidence="6 7" key="1">
    <citation type="submission" date="2016-10" db="EMBL/GenBank/DDBJ databases">
        <authorList>
            <person name="Varghese N."/>
            <person name="Submissions S."/>
        </authorList>
    </citation>
    <scope>NUCLEOTIDE SEQUENCE [LARGE SCALE GENOMIC DNA]</scope>
    <source>
        <strain evidence="6 7">FF3</strain>
    </source>
</reference>
<sequence>MMQNAALKIVEEPQTMTNTEVGRIDVENAAVTFKGPKGKKIEALAPTDLVIDPGSFVSLIGPSGCGKSTLLNAVGGFVPLSGGVIKLDGEPVTGINPDVGVVFQQYALFPWFTALGNVMFALKRFPISKQERRDRAMAALKEVGLEGREANYPGQLSGGMRQRVALARTFVTSPKVLLMDEPFGALDAQTRVVMHEILLRVWEAHKATVIFVTHDVDEALILSDRAHIMSAGPGRIIETMEITDERPRRAHEVTESFLKNRNHIIGLLRQPGAEDH</sequence>
<dbReference type="GO" id="GO:0016887">
    <property type="term" value="F:ATP hydrolysis activity"/>
    <property type="evidence" value="ECO:0007669"/>
    <property type="project" value="InterPro"/>
</dbReference>
<keyword evidence="7" id="KW-1185">Reference proteome</keyword>
<evidence type="ECO:0000259" key="5">
    <source>
        <dbReference type="PROSITE" id="PS50893"/>
    </source>
</evidence>
<dbReference type="GO" id="GO:0005524">
    <property type="term" value="F:ATP binding"/>
    <property type="evidence" value="ECO:0007669"/>
    <property type="project" value="UniProtKB-KW"/>
</dbReference>
<dbReference type="AlphaFoldDB" id="A0A975W707"/>
<name>A0A975W707_9RHOB</name>
<dbReference type="Pfam" id="PF00005">
    <property type="entry name" value="ABC_tran"/>
    <property type="match status" value="1"/>
</dbReference>
<comment type="caution">
    <text evidence="6">The sequence shown here is derived from an EMBL/GenBank/DDBJ whole genome shotgun (WGS) entry which is preliminary data.</text>
</comment>
<dbReference type="InterPro" id="IPR003593">
    <property type="entry name" value="AAA+_ATPase"/>
</dbReference>
<dbReference type="CDD" id="cd03293">
    <property type="entry name" value="ABC_NrtD_SsuB_transporters"/>
    <property type="match status" value="1"/>
</dbReference>
<dbReference type="PANTHER" id="PTHR42788">
    <property type="entry name" value="TAURINE IMPORT ATP-BINDING PROTEIN-RELATED"/>
    <property type="match status" value="1"/>
</dbReference>
<evidence type="ECO:0000313" key="7">
    <source>
        <dbReference type="Proteomes" id="UP000182932"/>
    </source>
</evidence>
<comment type="similarity">
    <text evidence="1">Belongs to the ABC transporter superfamily.</text>
</comment>
<dbReference type="InterPro" id="IPR050166">
    <property type="entry name" value="ABC_transporter_ATP-bind"/>
</dbReference>
<keyword evidence="4 6" id="KW-0067">ATP-binding</keyword>
<dbReference type="InterPro" id="IPR003439">
    <property type="entry name" value="ABC_transporter-like_ATP-bd"/>
</dbReference>
<organism evidence="6 7">
    <name type="scientific">Marinovum algicola</name>
    <dbReference type="NCBI Taxonomy" id="42444"/>
    <lineage>
        <taxon>Bacteria</taxon>
        <taxon>Pseudomonadati</taxon>
        <taxon>Pseudomonadota</taxon>
        <taxon>Alphaproteobacteria</taxon>
        <taxon>Rhodobacterales</taxon>
        <taxon>Roseobacteraceae</taxon>
        <taxon>Marinovum</taxon>
    </lineage>
</organism>
<dbReference type="EMBL" id="FNYY01000001">
    <property type="protein sequence ID" value="SEI65889.1"/>
    <property type="molecule type" value="Genomic_DNA"/>
</dbReference>
<gene>
    <name evidence="6" type="ORF">SAMN04487940_101519</name>
</gene>
<proteinExistence type="inferred from homology"/>
<dbReference type="PROSITE" id="PS50893">
    <property type="entry name" value="ABC_TRANSPORTER_2"/>
    <property type="match status" value="1"/>
</dbReference>
<dbReference type="SMART" id="SM00382">
    <property type="entry name" value="AAA"/>
    <property type="match status" value="1"/>
</dbReference>
<dbReference type="Gene3D" id="3.40.50.300">
    <property type="entry name" value="P-loop containing nucleotide triphosphate hydrolases"/>
    <property type="match status" value="1"/>
</dbReference>
<keyword evidence="2" id="KW-0813">Transport</keyword>
<dbReference type="PROSITE" id="PS00211">
    <property type="entry name" value="ABC_TRANSPORTER_1"/>
    <property type="match status" value="1"/>
</dbReference>
<dbReference type="PANTHER" id="PTHR42788:SF13">
    <property type="entry name" value="ALIPHATIC SULFONATES IMPORT ATP-BINDING PROTEIN SSUB"/>
    <property type="match status" value="1"/>
</dbReference>
<evidence type="ECO:0000256" key="2">
    <source>
        <dbReference type="ARBA" id="ARBA00022448"/>
    </source>
</evidence>
<keyword evidence="3" id="KW-0547">Nucleotide-binding</keyword>
<protein>
    <submittedName>
        <fullName evidence="6">NitT/TauT family transport system ATP-binding protein</fullName>
    </submittedName>
</protein>
<evidence type="ECO:0000256" key="1">
    <source>
        <dbReference type="ARBA" id="ARBA00005417"/>
    </source>
</evidence>
<dbReference type="InterPro" id="IPR027417">
    <property type="entry name" value="P-loop_NTPase"/>
</dbReference>